<dbReference type="EMBL" id="JALKCG010000007">
    <property type="protein sequence ID" value="MCK0209426.1"/>
    <property type="molecule type" value="Genomic_DNA"/>
</dbReference>
<keyword evidence="1" id="KW-0812">Transmembrane</keyword>
<proteinExistence type="predicted"/>
<feature type="transmembrane region" description="Helical" evidence="1">
    <location>
        <begin position="50"/>
        <end position="68"/>
    </location>
</feature>
<protein>
    <submittedName>
        <fullName evidence="2">DUF6524 family protein</fullName>
    </submittedName>
</protein>
<feature type="transmembrane region" description="Helical" evidence="1">
    <location>
        <begin position="12"/>
        <end position="30"/>
    </location>
</feature>
<name>A0ABT0DQ72_9HYPH</name>
<reference evidence="2 3" key="1">
    <citation type="submission" date="2022-04" db="EMBL/GenBank/DDBJ databases">
        <authorList>
            <person name="Grouzdev D.S."/>
            <person name="Pantiukh K.S."/>
            <person name="Krutkina M.S."/>
        </authorList>
    </citation>
    <scope>NUCLEOTIDE SEQUENCE [LARGE SCALE GENOMIC DNA]</scope>
    <source>
        <strain evidence="2 3">Jip08</strain>
    </source>
</reference>
<comment type="caution">
    <text evidence="2">The sequence shown here is derived from an EMBL/GenBank/DDBJ whole genome shotgun (WGS) entry which is preliminary data.</text>
</comment>
<dbReference type="RefSeq" id="WP_247201936.1">
    <property type="nucleotide sequence ID" value="NZ_JALKCG010000007.1"/>
</dbReference>
<dbReference type="InterPro" id="IPR045387">
    <property type="entry name" value="DUF6524"/>
</dbReference>
<evidence type="ECO:0000313" key="3">
    <source>
        <dbReference type="Proteomes" id="UP001202867"/>
    </source>
</evidence>
<accession>A0ABT0DQ72</accession>
<dbReference type="Proteomes" id="UP001202867">
    <property type="component" value="Unassembled WGS sequence"/>
</dbReference>
<gene>
    <name evidence="2" type="ORF">MWN33_15435</name>
</gene>
<dbReference type="Pfam" id="PF20134">
    <property type="entry name" value="DUF6524"/>
    <property type="match status" value="1"/>
</dbReference>
<keyword evidence="1" id="KW-0472">Membrane</keyword>
<feature type="transmembrane region" description="Helical" evidence="1">
    <location>
        <begin position="112"/>
        <end position="133"/>
    </location>
</feature>
<sequence>MRIRRPRPRNFGLAMFVVRLMGALFLVMSTYNASGYSLVHWISERWAQDWLVQLPILCLYAIVYVLLIRVTVRQLRAPGIALTVAFLGALAYLLVDAGIIPLHDMSDLLPIVLYMYGGLIAIGMCWASAWVMLTGQVSVDNLNA</sequence>
<keyword evidence="3" id="KW-1185">Reference proteome</keyword>
<evidence type="ECO:0000256" key="1">
    <source>
        <dbReference type="SAM" id="Phobius"/>
    </source>
</evidence>
<feature type="transmembrane region" description="Helical" evidence="1">
    <location>
        <begin position="80"/>
        <end position="100"/>
    </location>
</feature>
<reference evidence="3" key="2">
    <citation type="submission" date="2023-07" db="EMBL/GenBank/DDBJ databases">
        <title>Ancylobacter moscoviensis sp. nov., facultatively methylotrophic bacteria from activated sludge and the reclassification of Starkeya novella (Starkey 1934) Kelly et al. 2000 as Ancylobacter novellus comb. nov., Starkeya koreensis Im et al. 2006 as Ancylobacter koreensis comb.nov., Angulomicrobium tetraedrale Vasil'eva et al. 1986 as Ancylobacter tetraedralis comb. nov., Angulomicrobium amanitiforme Fritz et al. 2004 as Ancylobacter amanitiformis comb. nov. and Methylorhabdus multivorans Doronina et al. 1996 as Ancylobacter multivorans comb. nov. and emended description of the genus Ancylobacter.</title>
        <authorList>
            <person name="Doronina N."/>
            <person name="Chemodurova A."/>
            <person name="Grouzdev D."/>
            <person name="Koziaeva V."/>
            <person name="Shi W."/>
            <person name="Wu L."/>
            <person name="Kaparullina E."/>
        </authorList>
    </citation>
    <scope>NUCLEOTIDE SEQUENCE [LARGE SCALE GENOMIC DNA]</scope>
    <source>
        <strain evidence="3">Jip08</strain>
    </source>
</reference>
<evidence type="ECO:0000313" key="2">
    <source>
        <dbReference type="EMBL" id="MCK0209426.1"/>
    </source>
</evidence>
<keyword evidence="1" id="KW-1133">Transmembrane helix</keyword>
<organism evidence="2 3">
    <name type="scientific">Ancylobacter koreensis</name>
    <dbReference type="NCBI Taxonomy" id="266121"/>
    <lineage>
        <taxon>Bacteria</taxon>
        <taxon>Pseudomonadati</taxon>
        <taxon>Pseudomonadota</taxon>
        <taxon>Alphaproteobacteria</taxon>
        <taxon>Hyphomicrobiales</taxon>
        <taxon>Xanthobacteraceae</taxon>
        <taxon>Ancylobacter</taxon>
    </lineage>
</organism>